<proteinExistence type="predicted"/>
<accession>A0ABM8XTX4</accession>
<reference evidence="1 2" key="1">
    <citation type="submission" date="2021-08" db="EMBL/GenBank/DDBJ databases">
        <authorList>
            <person name="Peeters C."/>
        </authorList>
    </citation>
    <scope>NUCLEOTIDE SEQUENCE [LARGE SCALE GENOMIC DNA]</scope>
    <source>
        <strain evidence="1 2">LMG 32289</strain>
    </source>
</reference>
<dbReference type="InterPro" id="IPR012441">
    <property type="entry name" value="DUF1643"/>
</dbReference>
<dbReference type="Pfam" id="PF07799">
    <property type="entry name" value="DUF1643"/>
    <property type="match status" value="1"/>
</dbReference>
<sequence>MTAREEVPMEKGAVLSDCGLFRYLLWRIWDPALPLMGVLMVNPSRADAEQGDMTINKVMQIARFNGYGGILVANLAALRSTDPAGLLKVADPIGPDNDRHLRDFFGRVKLVLCAWGADCRRLPGRVQAVEALMREAGVRPMMLRLTQGGVPSHPLARGKGFIPVNTKLVPYPL</sequence>
<comment type="caution">
    <text evidence="1">The sequence shown here is derived from an EMBL/GenBank/DDBJ whole genome shotgun (WGS) entry which is preliminary data.</text>
</comment>
<evidence type="ECO:0008006" key="3">
    <source>
        <dbReference type="Google" id="ProtNLM"/>
    </source>
</evidence>
<name>A0ABM8XTX4_9BURK</name>
<protein>
    <recommendedName>
        <fullName evidence="3">DUF1643 domain-containing protein</fullName>
    </recommendedName>
</protein>
<organism evidence="1 2">
    <name type="scientific">Cupriavidus pampae</name>
    <dbReference type="NCBI Taxonomy" id="659251"/>
    <lineage>
        <taxon>Bacteria</taxon>
        <taxon>Pseudomonadati</taxon>
        <taxon>Pseudomonadota</taxon>
        <taxon>Betaproteobacteria</taxon>
        <taxon>Burkholderiales</taxon>
        <taxon>Burkholderiaceae</taxon>
        <taxon>Cupriavidus</taxon>
    </lineage>
</organism>
<evidence type="ECO:0000313" key="2">
    <source>
        <dbReference type="Proteomes" id="UP000706525"/>
    </source>
</evidence>
<keyword evidence="2" id="KW-1185">Reference proteome</keyword>
<dbReference type="RefSeq" id="WP_223994027.1">
    <property type="nucleotide sequence ID" value="NZ_CAJZAG010000012.1"/>
</dbReference>
<dbReference type="Proteomes" id="UP000706525">
    <property type="component" value="Unassembled WGS sequence"/>
</dbReference>
<dbReference type="EMBL" id="CAJZAG010000012">
    <property type="protein sequence ID" value="CAG9183814.1"/>
    <property type="molecule type" value="Genomic_DNA"/>
</dbReference>
<evidence type="ECO:0000313" key="1">
    <source>
        <dbReference type="EMBL" id="CAG9183814.1"/>
    </source>
</evidence>
<gene>
    <name evidence="1" type="ORF">LMG32289_05429</name>
</gene>